<reference evidence="2 3" key="1">
    <citation type="submission" date="2019-09" db="EMBL/GenBank/DDBJ databases">
        <title>Genome Sequences of Streptomyces kaniharaensis ATCC 21070.</title>
        <authorList>
            <person name="Zhu W."/>
            <person name="De Crecy-Lagard V."/>
            <person name="Richards N.G."/>
        </authorList>
    </citation>
    <scope>NUCLEOTIDE SEQUENCE [LARGE SCALE GENOMIC DNA]</scope>
    <source>
        <strain evidence="2 3">SF-557</strain>
    </source>
</reference>
<dbReference type="Pfam" id="PF26312">
    <property type="entry name" value="DUF8083"/>
    <property type="match status" value="1"/>
</dbReference>
<dbReference type="OrthoDB" id="4961314at2"/>
<dbReference type="AlphaFoldDB" id="A0A6N7KND9"/>
<sequence>MQDVTVVRTSVQPPYTAHLRVYEPLAAYSEPERARWQAYAAEHGPDAAEAAQPVAAAVLAEQREALAELVARTPRALPERESERAYVRVLDGVLYVCPWATRLRSWQALEELRAGAPVALLDTAVPPVARAAAEADRERWRAEHPDARPWILTSRWEVPVRWFLPFGEEDRCFVPAGEGKDLAAGAQEEGEGEGEARAAALFYLTPMAQARRRVARAYRALREAVPEGELVRGAEQVGRWLEEFHPRSLVELDYGGLVHLLGPERLLADRSAGELEEGLRALRAGDTVEALRVYGELTVRWRRVLALRYAN</sequence>
<comment type="caution">
    <text evidence="2">The sequence shown here is derived from an EMBL/GenBank/DDBJ whole genome shotgun (WGS) entry which is preliminary data.</text>
</comment>
<protein>
    <recommendedName>
        <fullName evidence="1">DUF8083 domain-containing protein</fullName>
    </recommendedName>
</protein>
<dbReference type="InterPro" id="IPR058396">
    <property type="entry name" value="DUF8083"/>
</dbReference>
<evidence type="ECO:0000313" key="3">
    <source>
        <dbReference type="Proteomes" id="UP000450000"/>
    </source>
</evidence>
<dbReference type="EMBL" id="WBOF01000001">
    <property type="protein sequence ID" value="MQS13026.1"/>
    <property type="molecule type" value="Genomic_DNA"/>
</dbReference>
<organism evidence="2 3">
    <name type="scientific">Streptomyces kaniharaensis</name>
    <dbReference type="NCBI Taxonomy" id="212423"/>
    <lineage>
        <taxon>Bacteria</taxon>
        <taxon>Bacillati</taxon>
        <taxon>Actinomycetota</taxon>
        <taxon>Actinomycetes</taxon>
        <taxon>Kitasatosporales</taxon>
        <taxon>Streptomycetaceae</taxon>
        <taxon>Streptomyces</taxon>
    </lineage>
</organism>
<proteinExistence type="predicted"/>
<accession>A0A6N7KND9</accession>
<dbReference type="RefSeq" id="WP_153461247.1">
    <property type="nucleotide sequence ID" value="NZ_WBOF01000001.1"/>
</dbReference>
<feature type="domain" description="DUF8083" evidence="1">
    <location>
        <begin position="15"/>
        <end position="307"/>
    </location>
</feature>
<evidence type="ECO:0000313" key="2">
    <source>
        <dbReference type="EMBL" id="MQS13026.1"/>
    </source>
</evidence>
<gene>
    <name evidence="2" type="ORF">F7Q99_12190</name>
</gene>
<dbReference type="Proteomes" id="UP000450000">
    <property type="component" value="Unassembled WGS sequence"/>
</dbReference>
<evidence type="ECO:0000259" key="1">
    <source>
        <dbReference type="Pfam" id="PF26312"/>
    </source>
</evidence>
<keyword evidence="3" id="KW-1185">Reference proteome</keyword>
<name>A0A6N7KND9_9ACTN</name>